<gene>
    <name evidence="5" type="ORF">ACFOD4_00875</name>
</gene>
<reference evidence="6" key="1">
    <citation type="journal article" date="2019" name="Int. J. Syst. Evol. Microbiol.">
        <title>The Global Catalogue of Microorganisms (GCM) 10K type strain sequencing project: providing services to taxonomists for standard genome sequencing and annotation.</title>
        <authorList>
            <consortium name="The Broad Institute Genomics Platform"/>
            <consortium name="The Broad Institute Genome Sequencing Center for Infectious Disease"/>
            <person name="Wu L."/>
            <person name="Ma J."/>
        </authorList>
    </citation>
    <scope>NUCLEOTIDE SEQUENCE [LARGE SCALE GENOMIC DNA]</scope>
    <source>
        <strain evidence="6">KCTC 52094</strain>
    </source>
</reference>
<evidence type="ECO:0000256" key="1">
    <source>
        <dbReference type="ARBA" id="ARBA00004418"/>
    </source>
</evidence>
<evidence type="ECO:0000259" key="4">
    <source>
        <dbReference type="Pfam" id="PF00496"/>
    </source>
</evidence>
<dbReference type="EMBL" id="JBHRTN010000002">
    <property type="protein sequence ID" value="MFC3123597.1"/>
    <property type="molecule type" value="Genomic_DNA"/>
</dbReference>
<dbReference type="RefSeq" id="WP_379592629.1">
    <property type="nucleotide sequence ID" value="NZ_JBHRTN010000002.1"/>
</dbReference>
<dbReference type="Gene3D" id="3.90.76.10">
    <property type="entry name" value="Dipeptide-binding Protein, Domain 1"/>
    <property type="match status" value="1"/>
</dbReference>
<proteinExistence type="inferred from homology"/>
<keyword evidence="3" id="KW-0732">Signal</keyword>
<accession>A0ABV7FZB3</accession>
<protein>
    <submittedName>
        <fullName evidence="5">ABC transporter substrate-binding protein</fullName>
    </submittedName>
</protein>
<dbReference type="Pfam" id="PF00496">
    <property type="entry name" value="SBP_bac_5"/>
    <property type="match status" value="1"/>
</dbReference>
<comment type="similarity">
    <text evidence="2">Belongs to the bacterial solute-binding protein 5 family.</text>
</comment>
<dbReference type="PANTHER" id="PTHR30290">
    <property type="entry name" value="PERIPLASMIC BINDING COMPONENT OF ABC TRANSPORTER"/>
    <property type="match status" value="1"/>
</dbReference>
<dbReference type="InterPro" id="IPR039424">
    <property type="entry name" value="SBP_5"/>
</dbReference>
<evidence type="ECO:0000256" key="3">
    <source>
        <dbReference type="ARBA" id="ARBA00022729"/>
    </source>
</evidence>
<evidence type="ECO:0000256" key="2">
    <source>
        <dbReference type="ARBA" id="ARBA00005695"/>
    </source>
</evidence>
<dbReference type="InterPro" id="IPR030678">
    <property type="entry name" value="Peptide/Ni-bd"/>
</dbReference>
<dbReference type="PANTHER" id="PTHR30290:SF38">
    <property type="entry name" value="D,D-DIPEPTIDE-BINDING PERIPLASMIC PROTEIN DDPA-RELATED"/>
    <property type="match status" value="1"/>
</dbReference>
<sequence>MITMARRSLLLAGAGLPFLRPWKAARAAEGTLRYGLSAYPPNLQPWVSTGSAAGTIKLLTHRRLVGYNREGQLEGEAADSWSLDASGAWVFRLRPDIVFHNGETLTSEDVKWTVEQVASERSTAFMRTQFQAIERIETPDPRTIRFITKEPAATLPEWFGGYNMPIVWRGSEPREPIGAGPYRLTAQERGSSLELTAFDGYFRPGRPRLKTIRIIVYADENLRMAALQSGEVDMIEMVPWQFMAGIEADPAFQLDAVEGPFMDVLFNGARGPFADARVRRAVAHAIRREDIVKVAFFGRGKVLEGVPIVEGTPYWDAELSRGWNYDPARAKALLAEAGHPDGFQTTLLSTAQFNMHKDTAEVVQQHLAAIGIRCELRLPDWSTRVSLGTRGQYEIAIHGTSADSNDPDGLTPVLDTNLSPSHGRSFGVKAPRTAALLARGRSELDAAKRVPIYKDMQRAALEEVPMVGLAWRSQGFAMKSGLSGFKTLPGALTALSVSQLEDMAFG</sequence>
<organism evidence="5 6">
    <name type="scientific">Teichococcus globiformis</name>
    <dbReference type="NCBI Taxonomy" id="2307229"/>
    <lineage>
        <taxon>Bacteria</taxon>
        <taxon>Pseudomonadati</taxon>
        <taxon>Pseudomonadota</taxon>
        <taxon>Alphaproteobacteria</taxon>
        <taxon>Acetobacterales</taxon>
        <taxon>Roseomonadaceae</taxon>
        <taxon>Roseomonas</taxon>
    </lineage>
</organism>
<dbReference type="SUPFAM" id="SSF53850">
    <property type="entry name" value="Periplasmic binding protein-like II"/>
    <property type="match status" value="1"/>
</dbReference>
<dbReference type="CDD" id="cd08516">
    <property type="entry name" value="PBP2_NikA_DppA_OppA_like_11"/>
    <property type="match status" value="1"/>
</dbReference>
<evidence type="ECO:0000313" key="5">
    <source>
        <dbReference type="EMBL" id="MFC3123597.1"/>
    </source>
</evidence>
<dbReference type="Proteomes" id="UP001595593">
    <property type="component" value="Unassembled WGS sequence"/>
</dbReference>
<dbReference type="Gene3D" id="3.10.105.10">
    <property type="entry name" value="Dipeptide-binding Protein, Domain 3"/>
    <property type="match status" value="1"/>
</dbReference>
<dbReference type="InterPro" id="IPR000914">
    <property type="entry name" value="SBP_5_dom"/>
</dbReference>
<dbReference type="PIRSF" id="PIRSF002741">
    <property type="entry name" value="MppA"/>
    <property type="match status" value="1"/>
</dbReference>
<keyword evidence="6" id="KW-1185">Reference proteome</keyword>
<feature type="domain" description="Solute-binding protein family 5" evidence="4">
    <location>
        <begin position="73"/>
        <end position="411"/>
    </location>
</feature>
<dbReference type="Gene3D" id="3.40.190.10">
    <property type="entry name" value="Periplasmic binding protein-like II"/>
    <property type="match status" value="1"/>
</dbReference>
<evidence type="ECO:0000313" key="6">
    <source>
        <dbReference type="Proteomes" id="UP001595593"/>
    </source>
</evidence>
<comment type="subcellular location">
    <subcellularLocation>
        <location evidence="1">Periplasm</location>
    </subcellularLocation>
</comment>
<name>A0ABV7FZB3_9PROT</name>
<comment type="caution">
    <text evidence="5">The sequence shown here is derived from an EMBL/GenBank/DDBJ whole genome shotgun (WGS) entry which is preliminary data.</text>
</comment>